<dbReference type="Pfam" id="PF00482">
    <property type="entry name" value="T2SSF"/>
    <property type="match status" value="1"/>
</dbReference>
<sequence>MRIGDQLDRAYTLKKKIRGALIYPSIIVIAMIIIAILMLIYVVPTLTQTFNELGAELPNSTKAIIAASQFLTGNTLLALLIPLLFGGGVYLAWRSPQGKKVWGYVVLHIPIIGELVKEVQAARTTRTLSSLLSSGVDIVYAISITADVLQNPHYKDVLLRAEKSVQSGGQLSEAFSTNEHLYPLLVGEMIAVGEETGKLPDMLQRVATFYEDEVEQKTKDMSTIIEPFLMIIIGIGVGFFALSMIAPIYSLSENI</sequence>
<dbReference type="PANTHER" id="PTHR30012:SF0">
    <property type="entry name" value="TYPE II SECRETION SYSTEM PROTEIN F-RELATED"/>
    <property type="match status" value="1"/>
</dbReference>
<keyword evidence="7 8" id="KW-0472">Membrane</keyword>
<keyword evidence="3" id="KW-1003">Cell membrane</keyword>
<evidence type="ECO:0000256" key="1">
    <source>
        <dbReference type="ARBA" id="ARBA00004429"/>
    </source>
</evidence>
<evidence type="ECO:0000313" key="10">
    <source>
        <dbReference type="EMBL" id="OGG55014.1"/>
    </source>
</evidence>
<dbReference type="Gene3D" id="1.20.81.30">
    <property type="entry name" value="Type II secretion system (T2SS), domain F"/>
    <property type="match status" value="1"/>
</dbReference>
<feature type="domain" description="Type II secretion system protein GspF" evidence="9">
    <location>
        <begin position="125"/>
        <end position="247"/>
    </location>
</feature>
<accession>A0A1F6D0P0</accession>
<dbReference type="EMBL" id="MFLC01000025">
    <property type="protein sequence ID" value="OGG55014.1"/>
    <property type="molecule type" value="Genomic_DNA"/>
</dbReference>
<proteinExistence type="inferred from homology"/>
<dbReference type="FunFam" id="1.20.81.30:FF:000001">
    <property type="entry name" value="Type II secretion system protein F"/>
    <property type="match status" value="1"/>
</dbReference>
<keyword evidence="5 8" id="KW-0812">Transmembrane</keyword>
<evidence type="ECO:0000256" key="3">
    <source>
        <dbReference type="ARBA" id="ARBA00022475"/>
    </source>
</evidence>
<dbReference type="GO" id="GO:0005886">
    <property type="term" value="C:plasma membrane"/>
    <property type="evidence" value="ECO:0007669"/>
    <property type="project" value="UniProtKB-SubCell"/>
</dbReference>
<comment type="caution">
    <text evidence="10">The sequence shown here is derived from an EMBL/GenBank/DDBJ whole genome shotgun (WGS) entry which is preliminary data.</text>
</comment>
<dbReference type="AlphaFoldDB" id="A0A1F6D0P0"/>
<dbReference type="Proteomes" id="UP000177659">
    <property type="component" value="Unassembled WGS sequence"/>
</dbReference>
<dbReference type="InterPro" id="IPR003004">
    <property type="entry name" value="GspF/PilC"/>
</dbReference>
<dbReference type="PANTHER" id="PTHR30012">
    <property type="entry name" value="GENERAL SECRETION PATHWAY PROTEIN"/>
    <property type="match status" value="1"/>
</dbReference>
<protein>
    <recommendedName>
        <fullName evidence="9">Type II secretion system protein GspF domain-containing protein</fullName>
    </recommendedName>
</protein>
<feature type="transmembrane region" description="Helical" evidence="8">
    <location>
        <begin position="21"/>
        <end position="43"/>
    </location>
</feature>
<evidence type="ECO:0000256" key="2">
    <source>
        <dbReference type="ARBA" id="ARBA00005745"/>
    </source>
</evidence>
<evidence type="ECO:0000256" key="8">
    <source>
        <dbReference type="SAM" id="Phobius"/>
    </source>
</evidence>
<keyword evidence="6 8" id="KW-1133">Transmembrane helix</keyword>
<dbReference type="InterPro" id="IPR018076">
    <property type="entry name" value="T2SS_GspF_dom"/>
</dbReference>
<evidence type="ECO:0000256" key="5">
    <source>
        <dbReference type="ARBA" id="ARBA00022692"/>
    </source>
</evidence>
<gene>
    <name evidence="10" type="ORF">A3D62_03155</name>
</gene>
<dbReference type="PRINTS" id="PR00812">
    <property type="entry name" value="BCTERIALGSPF"/>
</dbReference>
<comment type="similarity">
    <text evidence="2">Belongs to the GSP F family.</text>
</comment>
<reference evidence="10 11" key="1">
    <citation type="journal article" date="2016" name="Nat. Commun.">
        <title>Thousands of microbial genomes shed light on interconnected biogeochemical processes in an aquifer system.</title>
        <authorList>
            <person name="Anantharaman K."/>
            <person name="Brown C.T."/>
            <person name="Hug L.A."/>
            <person name="Sharon I."/>
            <person name="Castelle C.J."/>
            <person name="Probst A.J."/>
            <person name="Thomas B.C."/>
            <person name="Singh A."/>
            <person name="Wilkins M.J."/>
            <person name="Karaoz U."/>
            <person name="Brodie E.L."/>
            <person name="Williams K.H."/>
            <person name="Hubbard S.S."/>
            <person name="Banfield J.F."/>
        </authorList>
    </citation>
    <scope>NUCLEOTIDE SEQUENCE [LARGE SCALE GENOMIC DNA]</scope>
</reference>
<evidence type="ECO:0000259" key="9">
    <source>
        <dbReference type="Pfam" id="PF00482"/>
    </source>
</evidence>
<organism evidence="10 11">
    <name type="scientific">Candidatus Kaiserbacteria bacterium RIFCSPHIGHO2_02_FULL_49_11</name>
    <dbReference type="NCBI Taxonomy" id="1798489"/>
    <lineage>
        <taxon>Bacteria</taxon>
        <taxon>Candidatus Kaiseribacteriota</taxon>
    </lineage>
</organism>
<dbReference type="InterPro" id="IPR042094">
    <property type="entry name" value="T2SS_GspF_sf"/>
</dbReference>
<evidence type="ECO:0000256" key="6">
    <source>
        <dbReference type="ARBA" id="ARBA00022989"/>
    </source>
</evidence>
<comment type="subcellular location">
    <subcellularLocation>
        <location evidence="1">Cell inner membrane</location>
        <topology evidence="1">Multi-pass membrane protein</topology>
    </subcellularLocation>
</comment>
<keyword evidence="4" id="KW-0997">Cell inner membrane</keyword>
<evidence type="ECO:0000256" key="7">
    <source>
        <dbReference type="ARBA" id="ARBA00023136"/>
    </source>
</evidence>
<name>A0A1F6D0P0_9BACT</name>
<feature type="transmembrane region" description="Helical" evidence="8">
    <location>
        <begin position="228"/>
        <end position="249"/>
    </location>
</feature>
<feature type="transmembrane region" description="Helical" evidence="8">
    <location>
        <begin position="63"/>
        <end position="93"/>
    </location>
</feature>
<evidence type="ECO:0000256" key="4">
    <source>
        <dbReference type="ARBA" id="ARBA00022519"/>
    </source>
</evidence>
<evidence type="ECO:0000313" key="11">
    <source>
        <dbReference type="Proteomes" id="UP000177659"/>
    </source>
</evidence>